<gene>
    <name evidence="1" type="ORF">NOCA2480135</name>
</gene>
<dbReference type="AlphaFoldDB" id="A0A2P2C837"/>
<proteinExistence type="predicted"/>
<sequence length="436" mass="47813">MYGQNSGRLRGSLGVLLREHRVQQRLGGKGIHTVPATTTVTEREELGKQIRRYRECVLTWCLQAVRAAHPRINLEGTSGRSRGPADELRYRLSEAINASTAGLAPSEELGGEQRFASVESWRHAARAAALGEQDFAAGVGYGRLSDQQCITVLKDAADIVRGVVALDRRYEGVPGWKRLKDQGRLGRAAEVCAAFAGSEEPDYTVDLRGWRTAPVTIDGPAMPGITGLLQAEHNLLVHLGTFPDARSLRVVLDSQRIVSRTAATLIEQTEPPLSAKWRARETTYGQLVHQTRDLGGMLGQGGHAAGQGAVAASRVKRLATEEFIGPKLVRQLDRVFSRIDEQISQCIEHGAKERLYFLRVPFPRIDENAPGFVKRTRERYTPITSPVQTDLIVIARSQLRPAPITPWPPKDAAESRAEFEAAIMHRPGGPGPSLSL</sequence>
<dbReference type="EMBL" id="CZKA01000043">
    <property type="protein sequence ID" value="CUR58163.1"/>
    <property type="molecule type" value="Genomic_DNA"/>
</dbReference>
<accession>A0A2P2C837</accession>
<organism evidence="1">
    <name type="scientific">metagenome</name>
    <dbReference type="NCBI Taxonomy" id="256318"/>
    <lineage>
        <taxon>unclassified sequences</taxon>
        <taxon>metagenomes</taxon>
    </lineage>
</organism>
<reference evidence="1" key="1">
    <citation type="submission" date="2015-08" db="EMBL/GenBank/DDBJ databases">
        <authorList>
            <person name="Babu N.S."/>
            <person name="Beckwith C.J."/>
            <person name="Beseler K.G."/>
            <person name="Brison A."/>
            <person name="Carone J.V."/>
            <person name="Caskin T.P."/>
            <person name="Diamond M."/>
            <person name="Durham M.E."/>
            <person name="Foxe J.M."/>
            <person name="Go M."/>
            <person name="Henderson B.A."/>
            <person name="Jones I.B."/>
            <person name="McGettigan J.A."/>
            <person name="Micheletti S.J."/>
            <person name="Nasrallah M.E."/>
            <person name="Ortiz D."/>
            <person name="Piller C.R."/>
            <person name="Privatt S.R."/>
            <person name="Schneider S.L."/>
            <person name="Sharp S."/>
            <person name="Smith T.C."/>
            <person name="Stanton J.D."/>
            <person name="Ullery H.E."/>
            <person name="Wilson R.J."/>
            <person name="Serrano M.G."/>
            <person name="Buck G."/>
            <person name="Lee V."/>
            <person name="Wang Y."/>
            <person name="Carvalho R."/>
            <person name="Voegtly L."/>
            <person name="Shi R."/>
            <person name="Duckworth R."/>
            <person name="Johnson A."/>
            <person name="Loviza R."/>
            <person name="Walstead R."/>
            <person name="Shah Z."/>
            <person name="Kiflezghi M."/>
            <person name="Wade K."/>
            <person name="Ball S.L."/>
            <person name="Bradley K.W."/>
            <person name="Asai D.J."/>
            <person name="Bowman C.A."/>
            <person name="Russell D.A."/>
            <person name="Pope W.H."/>
            <person name="Jacobs-Sera D."/>
            <person name="Hendrix R.W."/>
            <person name="Hatfull G.F."/>
        </authorList>
    </citation>
    <scope>NUCLEOTIDE SEQUENCE</scope>
</reference>
<name>A0A2P2C837_9ZZZZ</name>
<evidence type="ECO:0000313" key="1">
    <source>
        <dbReference type="EMBL" id="CUR58163.1"/>
    </source>
</evidence>
<protein>
    <submittedName>
        <fullName evidence="1">Uncharacterized protein</fullName>
    </submittedName>
</protein>